<evidence type="ECO:0000256" key="1">
    <source>
        <dbReference type="SAM" id="Coils"/>
    </source>
</evidence>
<proteinExistence type="predicted"/>
<dbReference type="RefSeq" id="YP_009665245.1">
    <property type="nucleotide sequence ID" value="NC_043235.1"/>
</dbReference>
<reference evidence="2" key="1">
    <citation type="submission" date="2012-10" db="EMBL/GenBank/DDBJ databases">
        <title>Towards defining the chloroviruses: a genomic journey through a genus of large DNA viruses.</title>
        <authorList>
            <person name="Jeanniard A."/>
            <person name="Dunigan D.D."/>
            <person name="Gurnon J.R."/>
            <person name="Agarkova I."/>
            <person name="Kang M."/>
            <person name="Vitek J."/>
            <person name="Duncan G."/>
            <person name="McClung O.W."/>
            <person name="Larsen M."/>
            <person name="Claverie J.-M."/>
            <person name="Van Etten J.L."/>
            <person name="Blanc G."/>
        </authorList>
    </citation>
    <scope>NUCLEOTIDE SEQUENCE</scope>
</reference>
<protein>
    <recommendedName>
        <fullName evidence="3">HNH endonuclease</fullName>
    </recommendedName>
</protein>
<evidence type="ECO:0000313" key="2">
    <source>
        <dbReference type="EMBL" id="AGE58600.1"/>
    </source>
</evidence>
<organism evidence="2">
    <name type="scientific">Paramecium bursaria Chlorella virus NYs1</name>
    <dbReference type="NCBI Taxonomy" id="83442"/>
    <lineage>
        <taxon>Viruses</taxon>
        <taxon>Varidnaviria</taxon>
        <taxon>Bamfordvirae</taxon>
        <taxon>Nucleocytoviricota</taxon>
        <taxon>Megaviricetes</taxon>
        <taxon>Algavirales</taxon>
        <taxon>Phycodnaviridae</taxon>
        <taxon>Chlorovirus</taxon>
        <taxon>Chlorovirus newyorkense</taxon>
    </lineage>
</organism>
<dbReference type="EMBL" id="JX997183">
    <property type="protein sequence ID" value="AGE58600.1"/>
    <property type="molecule type" value="Genomic_DNA"/>
</dbReference>
<name>M1IJF9_9PHYC</name>
<feature type="coiled-coil region" evidence="1">
    <location>
        <begin position="40"/>
        <end position="112"/>
    </location>
</feature>
<dbReference type="KEGG" id="vg:40525464"/>
<keyword evidence="1" id="KW-0175">Coiled coil</keyword>
<gene>
    <name evidence="2" type="primary">NYs-1_096R</name>
    <name evidence="2" type="ORF">PBCVNYs1_096R</name>
</gene>
<sequence>MCILMLCSKCKKPHEEITKWCRSCKEYKRKEHNKYKEKALQRYENNKEYILEQQRQYREANKEKKAKIDRRYYEANKEKKAEYDRQYREINKEKLKEQNQQYYEANKEYIQEYKRQYYASVHGTFMKIKQSAKDRNLSFELTEDFIGNETDKSCFYCGEETTLEKRNSLDRLDNSKGYTERNVVSCCGTCNKMKECLDPLTFVERCSQVSLHNGYKGQITENWNTIKGTTYTKYKKIVKRDIEITKDHYDTLRNNNCTYCGRSAINGHKNGIDRVNNNIGYTLENCVSCCGDCNFAKYMSTFEDFIMKCVLISSREHNIPEGIERQVKTIQKRK</sequence>
<dbReference type="GeneID" id="40525464"/>
<evidence type="ECO:0008006" key="3">
    <source>
        <dbReference type="Google" id="ProtNLM"/>
    </source>
</evidence>
<accession>M1IJF9</accession>
<dbReference type="Gene3D" id="3.30.40.220">
    <property type="match status" value="2"/>
</dbReference>